<organism evidence="7 8">
    <name type="scientific">Novosphingobium pituita</name>
    <dbReference type="NCBI Taxonomy" id="3056842"/>
    <lineage>
        <taxon>Bacteria</taxon>
        <taxon>Pseudomonadati</taxon>
        <taxon>Pseudomonadota</taxon>
        <taxon>Alphaproteobacteria</taxon>
        <taxon>Sphingomonadales</taxon>
        <taxon>Sphingomonadaceae</taxon>
        <taxon>Novosphingobium</taxon>
    </lineage>
</organism>
<feature type="transmembrane region" description="Helical" evidence="6">
    <location>
        <begin position="32"/>
        <end position="53"/>
    </location>
</feature>
<dbReference type="InterPro" id="IPR022791">
    <property type="entry name" value="L-PG_synthase/AglD"/>
</dbReference>
<name>A0ABQ6P7C5_9SPHN</name>
<dbReference type="EMBL" id="BTFW01000001">
    <property type="protein sequence ID" value="GMM60817.1"/>
    <property type="molecule type" value="Genomic_DNA"/>
</dbReference>
<dbReference type="NCBIfam" id="TIGR03476">
    <property type="entry name" value="HpnL"/>
    <property type="match status" value="1"/>
</dbReference>
<protein>
    <submittedName>
        <fullName evidence="7">Lysylphosphatidylglycerol synthase domain-containing protein</fullName>
    </submittedName>
</protein>
<feature type="transmembrane region" description="Helical" evidence="6">
    <location>
        <begin position="91"/>
        <end position="109"/>
    </location>
</feature>
<comment type="subcellular location">
    <subcellularLocation>
        <location evidence="1">Cell membrane</location>
        <topology evidence="1">Multi-pass membrane protein</topology>
    </subcellularLocation>
</comment>
<reference evidence="7 8" key="1">
    <citation type="submission" date="2023-06" db="EMBL/GenBank/DDBJ databases">
        <title>Draft genome sequence of Novosphingobium sp. strain IK01.</title>
        <authorList>
            <person name="Hatamoto M."/>
            <person name="Ikarashi T."/>
            <person name="Yamaguchi T."/>
        </authorList>
    </citation>
    <scope>NUCLEOTIDE SEQUENCE [LARGE SCALE GENOMIC DNA]</scope>
    <source>
        <strain evidence="7 8">IK01</strain>
    </source>
</reference>
<feature type="transmembrane region" description="Helical" evidence="6">
    <location>
        <begin position="158"/>
        <end position="179"/>
    </location>
</feature>
<gene>
    <name evidence="7" type="ORF">NUTIK01_15940</name>
</gene>
<feature type="transmembrane region" description="Helical" evidence="6">
    <location>
        <begin position="6"/>
        <end position="25"/>
    </location>
</feature>
<evidence type="ECO:0000256" key="3">
    <source>
        <dbReference type="ARBA" id="ARBA00022692"/>
    </source>
</evidence>
<comment type="caution">
    <text evidence="7">The sequence shown here is derived from an EMBL/GenBank/DDBJ whole genome shotgun (WGS) entry which is preliminary data.</text>
</comment>
<dbReference type="Proteomes" id="UP001187221">
    <property type="component" value="Unassembled WGS sequence"/>
</dbReference>
<dbReference type="RefSeq" id="WP_317974582.1">
    <property type="nucleotide sequence ID" value="NZ_BTFW01000001.1"/>
</dbReference>
<evidence type="ECO:0000256" key="4">
    <source>
        <dbReference type="ARBA" id="ARBA00022989"/>
    </source>
</evidence>
<evidence type="ECO:0000256" key="6">
    <source>
        <dbReference type="SAM" id="Phobius"/>
    </source>
</evidence>
<keyword evidence="8" id="KW-1185">Reference proteome</keyword>
<feature type="transmembrane region" description="Helical" evidence="6">
    <location>
        <begin position="280"/>
        <end position="301"/>
    </location>
</feature>
<dbReference type="PROSITE" id="PS51257">
    <property type="entry name" value="PROKAR_LIPOPROTEIN"/>
    <property type="match status" value="1"/>
</dbReference>
<feature type="transmembrane region" description="Helical" evidence="6">
    <location>
        <begin position="219"/>
        <end position="241"/>
    </location>
</feature>
<evidence type="ECO:0000256" key="5">
    <source>
        <dbReference type="ARBA" id="ARBA00023136"/>
    </source>
</evidence>
<evidence type="ECO:0000256" key="2">
    <source>
        <dbReference type="ARBA" id="ARBA00022475"/>
    </source>
</evidence>
<feature type="transmembrane region" description="Helical" evidence="6">
    <location>
        <begin position="59"/>
        <end position="79"/>
    </location>
</feature>
<evidence type="ECO:0000313" key="7">
    <source>
        <dbReference type="EMBL" id="GMM60817.1"/>
    </source>
</evidence>
<evidence type="ECO:0000256" key="1">
    <source>
        <dbReference type="ARBA" id="ARBA00004651"/>
    </source>
</evidence>
<sequence length="344" mass="35566">MKIPVHVWMLAAMAAGVAMACWVIGRDGLDAVIHAAAGIGIPGFVGFCLYSAATALFLGGAWVLCVPGLSPWRHLLLFTGARLVREGAADLLPFSQLGGLVVGARVLIARGHRAAQVNAAMAVDITTEMAAQVVFTLFGIAGLAALGHGGSAGIGKGLLGPLLLGAGAMVALSMVFLVAQRWILMFAARLVESHLPAVGARLGDVADGISQVYRQRKRVLGSFLCNLGGWLTSAAGAWLALELMGIHLALGRVLVLESLIFTVRSVGFLIPGALGVQEAAYAMLAPLVGLSSPAALGLSLVKRARDLVQGGAALLGWQWSEFRKARALTRTGQDKHYPGGAANG</sequence>
<proteinExistence type="predicted"/>
<accession>A0ABQ6P7C5</accession>
<dbReference type="Pfam" id="PF03706">
    <property type="entry name" value="LPG_synthase_TM"/>
    <property type="match status" value="1"/>
</dbReference>
<evidence type="ECO:0000313" key="8">
    <source>
        <dbReference type="Proteomes" id="UP001187221"/>
    </source>
</evidence>
<keyword evidence="4 6" id="KW-1133">Transmembrane helix</keyword>
<keyword evidence="5 6" id="KW-0472">Membrane</keyword>
<keyword evidence="2" id="KW-1003">Cell membrane</keyword>
<feature type="transmembrane region" description="Helical" evidence="6">
    <location>
        <begin position="129"/>
        <end position="146"/>
    </location>
</feature>
<keyword evidence="3 6" id="KW-0812">Transmembrane</keyword>